<gene>
    <name evidence="1" type="ORF">CCAM_LOCUS24089</name>
</gene>
<dbReference type="EMBL" id="OOIL02002358">
    <property type="protein sequence ID" value="VFQ82313.1"/>
    <property type="molecule type" value="Genomic_DNA"/>
</dbReference>
<name>A0A484M0D9_9ASTE</name>
<dbReference type="PANTHER" id="PTHR31973">
    <property type="entry name" value="POLYPROTEIN, PUTATIVE-RELATED"/>
    <property type="match status" value="1"/>
</dbReference>
<dbReference type="OrthoDB" id="1722443at2759"/>
<protein>
    <recommendedName>
        <fullName evidence="3">Transposase MuDR plant domain-containing protein</fullName>
    </recommendedName>
</protein>
<dbReference type="AlphaFoldDB" id="A0A484M0D9"/>
<dbReference type="Proteomes" id="UP000595140">
    <property type="component" value="Unassembled WGS sequence"/>
</dbReference>
<evidence type="ECO:0008006" key="3">
    <source>
        <dbReference type="Google" id="ProtNLM"/>
    </source>
</evidence>
<organism evidence="1 2">
    <name type="scientific">Cuscuta campestris</name>
    <dbReference type="NCBI Taxonomy" id="132261"/>
    <lineage>
        <taxon>Eukaryota</taxon>
        <taxon>Viridiplantae</taxon>
        <taxon>Streptophyta</taxon>
        <taxon>Embryophyta</taxon>
        <taxon>Tracheophyta</taxon>
        <taxon>Spermatophyta</taxon>
        <taxon>Magnoliopsida</taxon>
        <taxon>eudicotyledons</taxon>
        <taxon>Gunneridae</taxon>
        <taxon>Pentapetalae</taxon>
        <taxon>asterids</taxon>
        <taxon>lamiids</taxon>
        <taxon>Solanales</taxon>
        <taxon>Convolvulaceae</taxon>
        <taxon>Cuscuteae</taxon>
        <taxon>Cuscuta</taxon>
        <taxon>Cuscuta subgen. Grammica</taxon>
        <taxon>Cuscuta sect. Cleistogrammica</taxon>
    </lineage>
</organism>
<keyword evidence="2" id="KW-1185">Reference proteome</keyword>
<proteinExistence type="predicted"/>
<reference evidence="1 2" key="1">
    <citation type="submission" date="2018-04" db="EMBL/GenBank/DDBJ databases">
        <authorList>
            <person name="Vogel A."/>
        </authorList>
    </citation>
    <scope>NUCLEOTIDE SEQUENCE [LARGE SCALE GENOMIC DNA]</scope>
</reference>
<evidence type="ECO:0000313" key="2">
    <source>
        <dbReference type="Proteomes" id="UP000595140"/>
    </source>
</evidence>
<evidence type="ECO:0000313" key="1">
    <source>
        <dbReference type="EMBL" id="VFQ82313.1"/>
    </source>
</evidence>
<dbReference type="PANTHER" id="PTHR31973:SF197">
    <property type="entry name" value="SWIM-TYPE DOMAIN-CONTAINING PROTEIN"/>
    <property type="match status" value="1"/>
</dbReference>
<accession>A0A484M0D9</accession>
<sequence length="178" mass="20436">MKGNSQLGSKWITKEFLDVFKAKPHWPAKEIQDAVKEKFKYFITRCVAYRAKWWAHKMLHGSMKEHYRKLPIYMAALHLSSPNTILKLAVRNIWKGQGIHRVQVGAPKFRRLFGLLKAVTEVFPTAEPAKVPMKRPRGRPRKGVQQVGEVLDSSQAGVHHRTAEPSVRDACWISCLLQ</sequence>